<dbReference type="Proteomes" id="UP001396334">
    <property type="component" value="Unassembled WGS sequence"/>
</dbReference>
<keyword evidence="1" id="KW-0812">Transmembrane</keyword>
<sequence length="100" mass="11333">MKEFRRQHSSTYCHFKNELNSRDGTQLKQLKTRKDHDSNCEKREITGAKTKEVLKAGSFIVGKPRTTADLNVFEGVIISLSLYLLLLVIVVTRILGGKGR</sequence>
<keyword evidence="1" id="KW-0472">Membrane</keyword>
<proteinExistence type="predicted"/>
<accession>A0ABR2S9B8</accession>
<feature type="transmembrane region" description="Helical" evidence="1">
    <location>
        <begin position="76"/>
        <end position="96"/>
    </location>
</feature>
<name>A0ABR2S9B8_9ROSI</name>
<protein>
    <submittedName>
        <fullName evidence="2">Uncharacterized protein</fullName>
    </submittedName>
</protein>
<reference evidence="2 3" key="1">
    <citation type="journal article" date="2024" name="G3 (Bethesda)">
        <title>Genome assembly of Hibiscus sabdariffa L. provides insights into metabolisms of medicinal natural products.</title>
        <authorList>
            <person name="Kim T."/>
        </authorList>
    </citation>
    <scope>NUCLEOTIDE SEQUENCE [LARGE SCALE GENOMIC DNA]</scope>
    <source>
        <strain evidence="2">TK-2024</strain>
        <tissue evidence="2">Old leaves</tissue>
    </source>
</reference>
<gene>
    <name evidence="2" type="ORF">V6N11_011573</name>
</gene>
<organism evidence="2 3">
    <name type="scientific">Hibiscus sabdariffa</name>
    <name type="common">roselle</name>
    <dbReference type="NCBI Taxonomy" id="183260"/>
    <lineage>
        <taxon>Eukaryota</taxon>
        <taxon>Viridiplantae</taxon>
        <taxon>Streptophyta</taxon>
        <taxon>Embryophyta</taxon>
        <taxon>Tracheophyta</taxon>
        <taxon>Spermatophyta</taxon>
        <taxon>Magnoliopsida</taxon>
        <taxon>eudicotyledons</taxon>
        <taxon>Gunneridae</taxon>
        <taxon>Pentapetalae</taxon>
        <taxon>rosids</taxon>
        <taxon>malvids</taxon>
        <taxon>Malvales</taxon>
        <taxon>Malvaceae</taxon>
        <taxon>Malvoideae</taxon>
        <taxon>Hibiscus</taxon>
    </lineage>
</organism>
<evidence type="ECO:0000256" key="1">
    <source>
        <dbReference type="SAM" id="Phobius"/>
    </source>
</evidence>
<keyword evidence="1" id="KW-1133">Transmembrane helix</keyword>
<dbReference type="EMBL" id="JBBPBN010000016">
    <property type="protein sequence ID" value="KAK9021591.1"/>
    <property type="molecule type" value="Genomic_DNA"/>
</dbReference>
<keyword evidence="3" id="KW-1185">Reference proteome</keyword>
<evidence type="ECO:0000313" key="3">
    <source>
        <dbReference type="Proteomes" id="UP001396334"/>
    </source>
</evidence>
<comment type="caution">
    <text evidence="2">The sequence shown here is derived from an EMBL/GenBank/DDBJ whole genome shotgun (WGS) entry which is preliminary data.</text>
</comment>
<evidence type="ECO:0000313" key="2">
    <source>
        <dbReference type="EMBL" id="KAK9021591.1"/>
    </source>
</evidence>